<dbReference type="AlphaFoldDB" id="A0AAD9DFA8"/>
<comment type="caution">
    <text evidence="1">The sequence shown here is derived from an EMBL/GenBank/DDBJ whole genome shotgun (WGS) entry which is preliminary data.</text>
</comment>
<dbReference type="EMBL" id="JATAAI010000008">
    <property type="protein sequence ID" value="KAK1744044.1"/>
    <property type="molecule type" value="Genomic_DNA"/>
</dbReference>
<reference evidence="1" key="1">
    <citation type="submission" date="2023-06" db="EMBL/GenBank/DDBJ databases">
        <title>Survivors Of The Sea: Transcriptome response of Skeletonema marinoi to long-term dormancy.</title>
        <authorList>
            <person name="Pinder M.I.M."/>
            <person name="Kourtchenko O."/>
            <person name="Robertson E.K."/>
            <person name="Larsson T."/>
            <person name="Maumus F."/>
            <person name="Osuna-Cruz C.M."/>
            <person name="Vancaester E."/>
            <person name="Stenow R."/>
            <person name="Vandepoele K."/>
            <person name="Ploug H."/>
            <person name="Bruchert V."/>
            <person name="Godhe A."/>
            <person name="Topel M."/>
        </authorList>
    </citation>
    <scope>NUCLEOTIDE SEQUENCE</scope>
    <source>
        <strain evidence="1">R05AC</strain>
    </source>
</reference>
<evidence type="ECO:0000313" key="2">
    <source>
        <dbReference type="Proteomes" id="UP001224775"/>
    </source>
</evidence>
<protein>
    <submittedName>
        <fullName evidence="1">Uncharacterized protein</fullName>
    </submittedName>
</protein>
<organism evidence="1 2">
    <name type="scientific">Skeletonema marinoi</name>
    <dbReference type="NCBI Taxonomy" id="267567"/>
    <lineage>
        <taxon>Eukaryota</taxon>
        <taxon>Sar</taxon>
        <taxon>Stramenopiles</taxon>
        <taxon>Ochrophyta</taxon>
        <taxon>Bacillariophyta</taxon>
        <taxon>Coscinodiscophyceae</taxon>
        <taxon>Thalassiosirophycidae</taxon>
        <taxon>Thalassiosirales</taxon>
        <taxon>Skeletonemataceae</taxon>
        <taxon>Skeletonema</taxon>
        <taxon>Skeletonema marinoi-dohrnii complex</taxon>
    </lineage>
</organism>
<gene>
    <name evidence="1" type="ORF">QTG54_005641</name>
</gene>
<dbReference type="Proteomes" id="UP001224775">
    <property type="component" value="Unassembled WGS sequence"/>
</dbReference>
<sequence length="91" mass="10163">MAVNPTEWLSSSMSACCKNSLGDTLNQCMGILAEGTEKWYVDYLALTCVKDCEGVSPCGGVAEAWDELFKDKKKCCEVKMPWTRKCLRNEI</sequence>
<keyword evidence="2" id="KW-1185">Reference proteome</keyword>
<accession>A0AAD9DFA8</accession>
<proteinExistence type="predicted"/>
<name>A0AAD9DFA8_9STRA</name>
<evidence type="ECO:0000313" key="1">
    <source>
        <dbReference type="EMBL" id="KAK1744044.1"/>
    </source>
</evidence>